<sequence length="96" mass="10777">MSEDTVDSVCGWDMFPSPGSLTAIKRGCICPPEANSMGRGNGELKDEQPGQRWIYNRNCRYHVIPMECATVGVDGHNDWVVLEKRGDDRFKAMVDE</sequence>
<evidence type="ECO:0000313" key="1">
    <source>
        <dbReference type="EMBL" id="KKL45915.1"/>
    </source>
</evidence>
<dbReference type="AlphaFoldDB" id="A0A0F9ELY9"/>
<comment type="caution">
    <text evidence="1">The sequence shown here is derived from an EMBL/GenBank/DDBJ whole genome shotgun (WGS) entry which is preliminary data.</text>
</comment>
<proteinExistence type="predicted"/>
<name>A0A0F9ELY9_9ZZZZ</name>
<reference evidence="1" key="1">
    <citation type="journal article" date="2015" name="Nature">
        <title>Complex archaea that bridge the gap between prokaryotes and eukaryotes.</title>
        <authorList>
            <person name="Spang A."/>
            <person name="Saw J.H."/>
            <person name="Jorgensen S.L."/>
            <person name="Zaremba-Niedzwiedzka K."/>
            <person name="Martijn J."/>
            <person name="Lind A.E."/>
            <person name="van Eijk R."/>
            <person name="Schleper C."/>
            <person name="Guy L."/>
            <person name="Ettema T.J."/>
        </authorList>
    </citation>
    <scope>NUCLEOTIDE SEQUENCE</scope>
</reference>
<accession>A0A0F9ELY9</accession>
<organism evidence="1">
    <name type="scientific">marine sediment metagenome</name>
    <dbReference type="NCBI Taxonomy" id="412755"/>
    <lineage>
        <taxon>unclassified sequences</taxon>
        <taxon>metagenomes</taxon>
        <taxon>ecological metagenomes</taxon>
    </lineage>
</organism>
<protein>
    <submittedName>
        <fullName evidence="1">Uncharacterized protein</fullName>
    </submittedName>
</protein>
<gene>
    <name evidence="1" type="ORF">LCGC14_2350880</name>
</gene>
<dbReference type="EMBL" id="LAZR01034218">
    <property type="protein sequence ID" value="KKL45915.1"/>
    <property type="molecule type" value="Genomic_DNA"/>
</dbReference>